<dbReference type="AlphaFoldDB" id="A0A7J5U287"/>
<keyword evidence="3" id="KW-1185">Reference proteome</keyword>
<reference evidence="2 3" key="1">
    <citation type="submission" date="2019-10" db="EMBL/GenBank/DDBJ databases">
        <title>Rudanella paleaurantiibacter sp. nov., isolated from sludge.</title>
        <authorList>
            <person name="Xu S.Q."/>
        </authorList>
    </citation>
    <scope>NUCLEOTIDE SEQUENCE [LARGE SCALE GENOMIC DNA]</scope>
    <source>
        <strain evidence="2 3">HX-22-17</strain>
    </source>
</reference>
<proteinExistence type="predicted"/>
<comment type="caution">
    <text evidence="2">The sequence shown here is derived from an EMBL/GenBank/DDBJ whole genome shotgun (WGS) entry which is preliminary data.</text>
</comment>
<protein>
    <submittedName>
        <fullName evidence="2">Uncharacterized protein</fullName>
    </submittedName>
</protein>
<feature type="transmembrane region" description="Helical" evidence="1">
    <location>
        <begin position="136"/>
        <end position="157"/>
    </location>
</feature>
<evidence type="ECO:0000313" key="2">
    <source>
        <dbReference type="EMBL" id="KAB7731887.1"/>
    </source>
</evidence>
<organism evidence="2 3">
    <name type="scientific">Rudanella paleaurantiibacter</name>
    <dbReference type="NCBI Taxonomy" id="2614655"/>
    <lineage>
        <taxon>Bacteria</taxon>
        <taxon>Pseudomonadati</taxon>
        <taxon>Bacteroidota</taxon>
        <taxon>Cytophagia</taxon>
        <taxon>Cytophagales</taxon>
        <taxon>Cytophagaceae</taxon>
        <taxon>Rudanella</taxon>
    </lineage>
</organism>
<dbReference type="RefSeq" id="WP_152123470.1">
    <property type="nucleotide sequence ID" value="NZ_WELI01000002.1"/>
</dbReference>
<keyword evidence="1" id="KW-0472">Membrane</keyword>
<dbReference type="Proteomes" id="UP000488299">
    <property type="component" value="Unassembled WGS sequence"/>
</dbReference>
<sequence>MPPVTIPQGHFLTDSFEIGRPFRFALSFRHAVTEDVLFPDSTHFSPFLLRETVVLPTRTADGISVDSAVYTLVSFSTEPQLILRVPLYIVGSADCTTVYSSVDTVFFRSKLMSARPDTLQLRPSLKVVPLRQELNYPVLLVTLTVIGIVVGLIYALFGQALNRQWKLWQLHRNHLRFLRRYDKLVGAIKPETASDLANQAVVRWKRYLEKLEQQPYLTMTTPEIVSQIQAQETSELASPAAVENALKTTDRLIYGGTFTDESGQALQLLREVAIRTYQRRRVVRTQPRPSVPDPQLPESV</sequence>
<dbReference type="EMBL" id="WELI01000002">
    <property type="protein sequence ID" value="KAB7731887.1"/>
    <property type="molecule type" value="Genomic_DNA"/>
</dbReference>
<evidence type="ECO:0000313" key="3">
    <source>
        <dbReference type="Proteomes" id="UP000488299"/>
    </source>
</evidence>
<gene>
    <name evidence="2" type="ORF">F5984_06595</name>
</gene>
<accession>A0A7J5U287</accession>
<keyword evidence="1" id="KW-0812">Transmembrane</keyword>
<keyword evidence="1" id="KW-1133">Transmembrane helix</keyword>
<name>A0A7J5U287_9BACT</name>
<evidence type="ECO:0000256" key="1">
    <source>
        <dbReference type="SAM" id="Phobius"/>
    </source>
</evidence>